<dbReference type="PROSITE" id="PS50111">
    <property type="entry name" value="CHEMOTAXIS_TRANSDUC_2"/>
    <property type="match status" value="1"/>
</dbReference>
<proteinExistence type="inferred from homology"/>
<dbReference type="GO" id="GO:0016020">
    <property type="term" value="C:membrane"/>
    <property type="evidence" value="ECO:0007669"/>
    <property type="project" value="InterPro"/>
</dbReference>
<feature type="transmembrane region" description="Helical" evidence="4">
    <location>
        <begin position="356"/>
        <end position="373"/>
    </location>
</feature>
<dbReference type="GO" id="GO:0006935">
    <property type="term" value="P:chemotaxis"/>
    <property type="evidence" value="ECO:0007669"/>
    <property type="project" value="UniProtKB-KW"/>
</dbReference>
<keyword evidence="1" id="KW-0145">Chemotaxis</keyword>
<dbReference type="InterPro" id="IPR051310">
    <property type="entry name" value="MCP_chemotaxis"/>
</dbReference>
<sequence length="675" mass="72382">MNMRSLQMRLMVTFGTCLLLTAGAIAGYGVFNARHTEQFVTRTTGESATRNAKELLLNKASDVAFEIGRGLETALLTARTLGNLFSGIQDHSTGLTLSREQISAILRGTLRKNPNFTGVYTCWEPEALDRLDEIYVGAPGHDRTGRFIPYWSRNDTGHIWVEPLVDYENHQKHGNGVRKGDYYLLPRETRKEVAIDPYPYPVQGKDVWITSLCVPIIADDRFYGIAGIDMRLDFVQSLAEEACRDFYGGAARIAVISHNGLIAGVSRMSERVGQSLKAWLPGTWDYASRQIRSGTAAIRTREDRPVLEVIVPLKIGRTDAPWAVMIQIPQAVVLADVRNMAGELRARQNESLLKEIGVGLGLILLALLMTGLLSRNVSRPVEKAISELRQSYAHVESASGSISAVSSALAAAASEQAGSLEETAAALGQMASATRQNAASANQAGDAVRDADMLIEKADLKMGQLGRFMNSVGAASHETVRVIKTIDEIAFQTNLLALNASVEAARAGSAGAGFAVVATEVRNLALRSADAAKNTSEMIRETVEKIEDGQQVAADAHQAFKAVAARSVRINTLVEEIASASVEQAAGIAQISRAVTRLDEVTQENAANAGETSASSGEMRLQADQMKKTVARLAALVTGNGLPVTAPAPPHIPGSVPVKAPRTATSLIRPPAKSV</sequence>
<dbReference type="Gene3D" id="1.10.287.950">
    <property type="entry name" value="Methyl-accepting chemotaxis protein"/>
    <property type="match status" value="1"/>
</dbReference>
<feature type="domain" description="Methyl-accepting transducer" evidence="5">
    <location>
        <begin position="391"/>
        <end position="620"/>
    </location>
</feature>
<evidence type="ECO:0000313" key="6">
    <source>
        <dbReference type="EMBL" id="GBC61541.1"/>
    </source>
</evidence>
<keyword evidence="7" id="KW-1185">Reference proteome</keyword>
<dbReference type="Proteomes" id="UP000288096">
    <property type="component" value="Unassembled WGS sequence"/>
</dbReference>
<dbReference type="InterPro" id="IPR004089">
    <property type="entry name" value="MCPsignal_dom"/>
</dbReference>
<gene>
    <name evidence="6" type="ORF">DENIS_2503</name>
</gene>
<keyword evidence="4" id="KW-1133">Transmembrane helix</keyword>
<keyword evidence="4" id="KW-0472">Membrane</keyword>
<evidence type="ECO:0000256" key="2">
    <source>
        <dbReference type="ARBA" id="ARBA00029447"/>
    </source>
</evidence>
<dbReference type="EMBL" id="BEXT01000001">
    <property type="protein sequence ID" value="GBC61541.1"/>
    <property type="molecule type" value="Genomic_DNA"/>
</dbReference>
<dbReference type="Pfam" id="PF00015">
    <property type="entry name" value="MCPsignal"/>
    <property type="match status" value="1"/>
</dbReference>
<comment type="similarity">
    <text evidence="2">Belongs to the methyl-accepting chemotaxis (MCP) protein family.</text>
</comment>
<keyword evidence="4" id="KW-0812">Transmembrane</keyword>
<evidence type="ECO:0000256" key="4">
    <source>
        <dbReference type="SAM" id="Phobius"/>
    </source>
</evidence>
<keyword evidence="3" id="KW-0807">Transducer</keyword>
<evidence type="ECO:0000256" key="3">
    <source>
        <dbReference type="PROSITE-ProRule" id="PRU00284"/>
    </source>
</evidence>
<dbReference type="SMART" id="SM00283">
    <property type="entry name" value="MA"/>
    <property type="match status" value="1"/>
</dbReference>
<dbReference type="OrthoDB" id="9814362at2"/>
<dbReference type="CDD" id="cd12913">
    <property type="entry name" value="PDC1_MCP_like"/>
    <property type="match status" value="1"/>
</dbReference>
<comment type="caution">
    <text evidence="6">The sequence shown here is derived from an EMBL/GenBank/DDBJ whole genome shotgun (WGS) entry which is preliminary data.</text>
</comment>
<dbReference type="SUPFAM" id="SSF58104">
    <property type="entry name" value="Methyl-accepting chemotaxis protein (MCP) signaling domain"/>
    <property type="match status" value="1"/>
</dbReference>
<dbReference type="Gene3D" id="3.30.450.20">
    <property type="entry name" value="PAS domain"/>
    <property type="match status" value="1"/>
</dbReference>
<organism evidence="6 7">
    <name type="scientific">Desulfonema ishimotonii</name>
    <dbReference type="NCBI Taxonomy" id="45657"/>
    <lineage>
        <taxon>Bacteria</taxon>
        <taxon>Pseudomonadati</taxon>
        <taxon>Thermodesulfobacteriota</taxon>
        <taxon>Desulfobacteria</taxon>
        <taxon>Desulfobacterales</taxon>
        <taxon>Desulfococcaceae</taxon>
        <taxon>Desulfonema</taxon>
    </lineage>
</organism>
<accession>A0A401FX60</accession>
<name>A0A401FX60_9BACT</name>
<reference evidence="7" key="2">
    <citation type="submission" date="2019-01" db="EMBL/GenBank/DDBJ databases">
        <title>Genome sequence of Desulfonema ishimotonii strain Tokyo 01.</title>
        <authorList>
            <person name="Fukui M."/>
        </authorList>
    </citation>
    <scope>NUCLEOTIDE SEQUENCE [LARGE SCALE GENOMIC DNA]</scope>
    <source>
        <strain evidence="7">Tokyo 01</strain>
    </source>
</reference>
<dbReference type="PANTHER" id="PTHR43531">
    <property type="entry name" value="PROTEIN ICFG"/>
    <property type="match status" value="1"/>
</dbReference>
<dbReference type="PANTHER" id="PTHR43531:SF11">
    <property type="entry name" value="METHYL-ACCEPTING CHEMOTAXIS PROTEIN 3"/>
    <property type="match status" value="1"/>
</dbReference>
<dbReference type="AlphaFoldDB" id="A0A401FX60"/>
<evidence type="ECO:0000313" key="7">
    <source>
        <dbReference type="Proteomes" id="UP000288096"/>
    </source>
</evidence>
<protein>
    <submittedName>
        <fullName evidence="6">Methyl-accepting chemotaxis protein</fullName>
    </submittedName>
</protein>
<dbReference type="GO" id="GO:0007165">
    <property type="term" value="P:signal transduction"/>
    <property type="evidence" value="ECO:0007669"/>
    <property type="project" value="UniProtKB-KW"/>
</dbReference>
<evidence type="ECO:0000256" key="1">
    <source>
        <dbReference type="ARBA" id="ARBA00022500"/>
    </source>
</evidence>
<reference evidence="7" key="1">
    <citation type="submission" date="2017-11" db="EMBL/GenBank/DDBJ databases">
        <authorList>
            <person name="Watanabe M."/>
            <person name="Kojima H."/>
        </authorList>
    </citation>
    <scope>NUCLEOTIDE SEQUENCE [LARGE SCALE GENOMIC DNA]</scope>
    <source>
        <strain evidence="7">Tokyo 01</strain>
    </source>
</reference>
<dbReference type="RefSeq" id="WP_124328820.1">
    <property type="nucleotide sequence ID" value="NZ_BEXT01000001.1"/>
</dbReference>
<evidence type="ECO:0000259" key="5">
    <source>
        <dbReference type="PROSITE" id="PS50111"/>
    </source>
</evidence>